<sequence length="156" mass="16342">MTTEVRSRRSAARTAALVFGIAFLLVGVLGFVPGITAGYADLHFAGHESGARLFGVFTVSVLHNLVHLVFGVLGVLAARANGGSRAFLMIGGGVYVLLFVFGLAMNHDTPANFIPVDDAGDWLHLGLGVAMIAAGIATTAADRKRGRYPEPEIQGH</sequence>
<keyword evidence="1" id="KW-0812">Transmembrane</keyword>
<reference evidence="2 3" key="1">
    <citation type="submission" date="2019-09" db="EMBL/GenBank/DDBJ databases">
        <authorList>
            <person name="Leyn A S."/>
        </authorList>
    </citation>
    <scope>NUCLEOTIDE SEQUENCE [LARGE SCALE GENOMIC DNA]</scope>
    <source>
        <strain evidence="2">AA231_1</strain>
    </source>
</reference>
<keyword evidence="1" id="KW-0472">Membrane</keyword>
<name>A0A6I8LGH9_9PSEU</name>
<organism evidence="2 3">
    <name type="scientific">Amycolatopsis camponoti</name>
    <dbReference type="NCBI Taxonomy" id="2606593"/>
    <lineage>
        <taxon>Bacteria</taxon>
        <taxon>Bacillati</taxon>
        <taxon>Actinomycetota</taxon>
        <taxon>Actinomycetes</taxon>
        <taxon>Pseudonocardiales</taxon>
        <taxon>Pseudonocardiaceae</taxon>
        <taxon>Amycolatopsis</taxon>
    </lineage>
</organism>
<evidence type="ECO:0000313" key="2">
    <source>
        <dbReference type="EMBL" id="VVJ16203.1"/>
    </source>
</evidence>
<dbReference type="EMBL" id="CABVGP010000001">
    <property type="protein sequence ID" value="VVJ16203.1"/>
    <property type="molecule type" value="Genomic_DNA"/>
</dbReference>
<feature type="transmembrane region" description="Helical" evidence="1">
    <location>
        <begin position="53"/>
        <end position="78"/>
    </location>
</feature>
<dbReference type="RefSeq" id="WP_155541579.1">
    <property type="nucleotide sequence ID" value="NZ_CABVGP010000001.1"/>
</dbReference>
<feature type="transmembrane region" description="Helical" evidence="1">
    <location>
        <begin position="122"/>
        <end position="141"/>
    </location>
</feature>
<evidence type="ECO:0008006" key="4">
    <source>
        <dbReference type="Google" id="ProtNLM"/>
    </source>
</evidence>
<dbReference type="Pfam" id="PF14325">
    <property type="entry name" value="DUF4383"/>
    <property type="match status" value="1"/>
</dbReference>
<keyword evidence="3" id="KW-1185">Reference proteome</keyword>
<evidence type="ECO:0000313" key="3">
    <source>
        <dbReference type="Proteomes" id="UP000399805"/>
    </source>
</evidence>
<feature type="transmembrane region" description="Helical" evidence="1">
    <location>
        <begin position="85"/>
        <end position="102"/>
    </location>
</feature>
<keyword evidence="1" id="KW-1133">Transmembrane helix</keyword>
<protein>
    <recommendedName>
        <fullName evidence="4">DUF4383 domain-containing protein</fullName>
    </recommendedName>
</protein>
<accession>A0A6I8LGH9</accession>
<gene>
    <name evidence="2" type="ORF">AA23TX_01224</name>
</gene>
<feature type="transmembrane region" description="Helical" evidence="1">
    <location>
        <begin position="12"/>
        <end position="33"/>
    </location>
</feature>
<dbReference type="Proteomes" id="UP000399805">
    <property type="component" value="Unassembled WGS sequence"/>
</dbReference>
<evidence type="ECO:0000256" key="1">
    <source>
        <dbReference type="SAM" id="Phobius"/>
    </source>
</evidence>
<dbReference type="AlphaFoldDB" id="A0A6I8LGH9"/>
<proteinExistence type="predicted"/>